<dbReference type="EMBL" id="MN740008">
    <property type="protein sequence ID" value="QHT83374.1"/>
    <property type="molecule type" value="Genomic_DNA"/>
</dbReference>
<reference evidence="2" key="1">
    <citation type="journal article" date="2020" name="Nature">
        <title>Giant virus diversity and host interactions through global metagenomics.</title>
        <authorList>
            <person name="Schulz F."/>
            <person name="Roux S."/>
            <person name="Paez-Espino D."/>
            <person name="Jungbluth S."/>
            <person name="Walsh D.A."/>
            <person name="Denef V.J."/>
            <person name="McMahon K.D."/>
            <person name="Konstantinidis K.T."/>
            <person name="Eloe-Fadrosh E.A."/>
            <person name="Kyrpides N.C."/>
            <person name="Woyke T."/>
        </authorList>
    </citation>
    <scope>NUCLEOTIDE SEQUENCE</scope>
    <source>
        <strain evidence="2">GVMAG-M-3300023184-167</strain>
    </source>
</reference>
<accession>A0A6C0HSE2</accession>
<evidence type="ECO:0000256" key="1">
    <source>
        <dbReference type="SAM" id="Phobius"/>
    </source>
</evidence>
<dbReference type="AlphaFoldDB" id="A0A6C0HSE2"/>
<feature type="transmembrane region" description="Helical" evidence="1">
    <location>
        <begin position="39"/>
        <end position="56"/>
    </location>
</feature>
<keyword evidence="1" id="KW-0812">Transmembrane</keyword>
<name>A0A6C0HSE2_9ZZZZ</name>
<organism evidence="2">
    <name type="scientific">viral metagenome</name>
    <dbReference type="NCBI Taxonomy" id="1070528"/>
    <lineage>
        <taxon>unclassified sequences</taxon>
        <taxon>metagenomes</taxon>
        <taxon>organismal metagenomes</taxon>
    </lineage>
</organism>
<evidence type="ECO:0000313" key="2">
    <source>
        <dbReference type="EMBL" id="QHT83374.1"/>
    </source>
</evidence>
<proteinExistence type="predicted"/>
<sequence length="105" mass="12208">MIKNVTQIFILDVITVVTYILFSIYAVGYSTNAKKYLDIINSFVKIYISFFLMWRFNPFRTITVSPLDKKIIFSGGIFLFSTTIVHTILLKYIELTAKKTHLKIT</sequence>
<keyword evidence="1" id="KW-1133">Transmembrane helix</keyword>
<feature type="transmembrane region" description="Helical" evidence="1">
    <location>
        <begin position="71"/>
        <end position="93"/>
    </location>
</feature>
<feature type="transmembrane region" description="Helical" evidence="1">
    <location>
        <begin position="6"/>
        <end position="27"/>
    </location>
</feature>
<protein>
    <submittedName>
        <fullName evidence="2">Uncharacterized protein</fullName>
    </submittedName>
</protein>
<keyword evidence="1" id="KW-0472">Membrane</keyword>